<feature type="transmembrane region" description="Helical" evidence="6">
    <location>
        <begin position="227"/>
        <end position="244"/>
    </location>
</feature>
<reference evidence="9 10" key="1">
    <citation type="submission" date="2015-12" db="EMBL/GenBank/DDBJ databases">
        <title>Draft genome sequence of Moniliophthora roreri, the causal agent of frosty pod rot of cacao.</title>
        <authorList>
            <person name="Aime M.C."/>
            <person name="Diaz-Valderrama J.R."/>
            <person name="Kijpornyongpan T."/>
            <person name="Phillips-Mora W."/>
        </authorList>
    </citation>
    <scope>NUCLEOTIDE SEQUENCE [LARGE SCALE GENOMIC DNA]</scope>
    <source>
        <strain evidence="9 10">MCA 2952</strain>
    </source>
</reference>
<dbReference type="Pfam" id="PF04884">
    <property type="entry name" value="UVB_sens_prot"/>
    <property type="match status" value="1"/>
</dbReference>
<evidence type="ECO:0000256" key="1">
    <source>
        <dbReference type="ARBA" id="ARBA00004370"/>
    </source>
</evidence>
<dbReference type="PANTHER" id="PTHR12770:SF31">
    <property type="entry name" value="RUS FAMILY MEMBER 1"/>
    <property type="match status" value="1"/>
</dbReference>
<dbReference type="EMBL" id="LATX01000902">
    <property type="protein sequence ID" value="KTB44508.1"/>
    <property type="molecule type" value="Genomic_DNA"/>
</dbReference>
<proteinExistence type="inferred from homology"/>
<dbReference type="InterPro" id="IPR055412">
    <property type="entry name" value="UVB_sens_C"/>
</dbReference>
<dbReference type="GO" id="GO:0016020">
    <property type="term" value="C:membrane"/>
    <property type="evidence" value="ECO:0007669"/>
    <property type="project" value="UniProtKB-SubCell"/>
</dbReference>
<feature type="transmembrane region" description="Helical" evidence="6">
    <location>
        <begin position="103"/>
        <end position="126"/>
    </location>
</feature>
<feature type="domain" description="Root UVB sensitive protein C-terminal" evidence="8">
    <location>
        <begin position="387"/>
        <end position="460"/>
    </location>
</feature>
<comment type="caution">
    <text evidence="9">The sequence shown here is derived from an EMBL/GenBank/DDBJ whole genome shotgun (WGS) entry which is preliminary data.</text>
</comment>
<evidence type="ECO:0000256" key="3">
    <source>
        <dbReference type="ARBA" id="ARBA00022692"/>
    </source>
</evidence>
<evidence type="ECO:0000256" key="2">
    <source>
        <dbReference type="ARBA" id="ARBA00007558"/>
    </source>
</evidence>
<evidence type="ECO:0000259" key="7">
    <source>
        <dbReference type="Pfam" id="PF04884"/>
    </source>
</evidence>
<name>A0A0W0G7J6_MONRR</name>
<dbReference type="AlphaFoldDB" id="A0A0W0G7J6"/>
<keyword evidence="5 6" id="KW-0472">Membrane</keyword>
<feature type="transmembrane region" description="Helical" evidence="6">
    <location>
        <begin position="138"/>
        <end position="157"/>
    </location>
</feature>
<dbReference type="PANTHER" id="PTHR12770">
    <property type="entry name" value="RUS1 FAMILY PROTEIN C16ORF58"/>
    <property type="match status" value="1"/>
</dbReference>
<organism evidence="9 10">
    <name type="scientific">Moniliophthora roreri</name>
    <name type="common">Frosty pod rot fungus</name>
    <name type="synonym">Monilia roreri</name>
    <dbReference type="NCBI Taxonomy" id="221103"/>
    <lineage>
        <taxon>Eukaryota</taxon>
        <taxon>Fungi</taxon>
        <taxon>Dikarya</taxon>
        <taxon>Basidiomycota</taxon>
        <taxon>Agaricomycotina</taxon>
        <taxon>Agaricomycetes</taxon>
        <taxon>Agaricomycetidae</taxon>
        <taxon>Agaricales</taxon>
        <taxon>Marasmiineae</taxon>
        <taxon>Marasmiaceae</taxon>
        <taxon>Moniliophthora</taxon>
    </lineage>
</organism>
<comment type="similarity">
    <text evidence="2">Belongs to the RUS1 family.</text>
</comment>
<sequence length="486" mass="53065">MKILEKDEKEIVVSTVISPGKISTYIEAAGVKDASSYHKTVLNFLAKLFLPAGYPNTVTPDYIRYQTFDVLQAFCSSWAAMLSSRALLEVYGVGDASASATDALLFSVLLDIFGRVITIAAAYHLGSSLGPEAKTWRFMADIFIDAAITIDTLAPLLMEMQIFVFLTEAFPIPFRVYLFTISSAFRALCGIAAGGAKMAINLHFATPLEGTGDIADFNAKDASLETVLSLTGMLVGAVILPYITTRFATYAALAVLIVIHLSLNFSAVRGVVLRTLNRQRACLAWAIYRSSEYQSGAHNGTADDVTPSHISKLERIFHRPSRLVDLSGKIVGQCKIGSSLALVSLNGQTSGSLEKVLDILRKEQYVLWFDAACLSTLGSSPTVVGKPRIHIFLKEGYTPRDQLKAWVHATELALMKNKTRRRTPASSGTQTAEELIANSYRVVDEIYPNFLQAMYQKGWVPTNDENLELVATLLPGPPRTVIVGIH</sequence>
<evidence type="ECO:0000313" key="9">
    <source>
        <dbReference type="EMBL" id="KTB44508.1"/>
    </source>
</evidence>
<evidence type="ECO:0000259" key="8">
    <source>
        <dbReference type="Pfam" id="PF24160"/>
    </source>
</evidence>
<accession>A0A0W0G7J6</accession>
<evidence type="ECO:0000256" key="4">
    <source>
        <dbReference type="ARBA" id="ARBA00022989"/>
    </source>
</evidence>
<dbReference type="Pfam" id="PF24160">
    <property type="entry name" value="UVB_sens_C"/>
    <property type="match status" value="1"/>
</dbReference>
<dbReference type="eggNOG" id="KOG4249">
    <property type="taxonomic scope" value="Eukaryota"/>
</dbReference>
<evidence type="ECO:0000256" key="5">
    <source>
        <dbReference type="ARBA" id="ARBA00023136"/>
    </source>
</evidence>
<evidence type="ECO:0000313" key="10">
    <source>
        <dbReference type="Proteomes" id="UP000054988"/>
    </source>
</evidence>
<feature type="domain" description="Protein root UVB sensitive/RUS" evidence="7">
    <location>
        <begin position="38"/>
        <end position="288"/>
    </location>
</feature>
<protein>
    <recommendedName>
        <fullName evidence="11">Duf647 domain-containing protein</fullName>
    </recommendedName>
</protein>
<keyword evidence="3 6" id="KW-0812">Transmembrane</keyword>
<dbReference type="InterPro" id="IPR054549">
    <property type="entry name" value="UVB_sens_RUS_dom"/>
</dbReference>
<gene>
    <name evidence="9" type="ORF">WG66_2899</name>
</gene>
<dbReference type="Proteomes" id="UP000054988">
    <property type="component" value="Unassembled WGS sequence"/>
</dbReference>
<keyword evidence="4 6" id="KW-1133">Transmembrane helix</keyword>
<evidence type="ECO:0008006" key="11">
    <source>
        <dbReference type="Google" id="ProtNLM"/>
    </source>
</evidence>
<dbReference type="InterPro" id="IPR006968">
    <property type="entry name" value="RUS_fam"/>
</dbReference>
<evidence type="ECO:0000256" key="6">
    <source>
        <dbReference type="SAM" id="Phobius"/>
    </source>
</evidence>
<comment type="subcellular location">
    <subcellularLocation>
        <location evidence="1">Membrane</location>
    </subcellularLocation>
</comment>
<feature type="transmembrane region" description="Helical" evidence="6">
    <location>
        <begin position="250"/>
        <end position="272"/>
    </location>
</feature>
<feature type="transmembrane region" description="Helical" evidence="6">
    <location>
        <begin position="177"/>
        <end position="196"/>
    </location>
</feature>